<evidence type="ECO:0000313" key="3">
    <source>
        <dbReference type="EMBL" id="NKY01846.1"/>
    </source>
</evidence>
<keyword evidence="1" id="KW-1133">Transmembrane helix</keyword>
<evidence type="ECO:0000256" key="1">
    <source>
        <dbReference type="SAM" id="Phobius"/>
    </source>
</evidence>
<feature type="domain" description="DUF1707" evidence="2">
    <location>
        <begin position="3"/>
        <end position="53"/>
    </location>
</feature>
<reference evidence="3 4" key="1">
    <citation type="submission" date="2020-04" db="EMBL/GenBank/DDBJ databases">
        <title>MicrobeNet Type strains.</title>
        <authorList>
            <person name="Nicholson A.C."/>
        </authorList>
    </citation>
    <scope>NUCLEOTIDE SEQUENCE [LARGE SCALE GENOMIC DNA]</scope>
    <source>
        <strain evidence="3 4">ATCC BAA-14</strain>
    </source>
</reference>
<accession>A0A846WLF9</accession>
<keyword evidence="1" id="KW-0472">Membrane</keyword>
<keyword evidence="1" id="KW-0812">Transmembrane</keyword>
<dbReference type="EMBL" id="JAAXPC010000004">
    <property type="protein sequence ID" value="NKY01846.1"/>
    <property type="molecule type" value="Genomic_DNA"/>
</dbReference>
<evidence type="ECO:0000313" key="4">
    <source>
        <dbReference type="Proteomes" id="UP000563898"/>
    </source>
</evidence>
<feature type="transmembrane region" description="Helical" evidence="1">
    <location>
        <begin position="97"/>
        <end position="121"/>
    </location>
</feature>
<dbReference type="Proteomes" id="UP000563898">
    <property type="component" value="Unassembled WGS sequence"/>
</dbReference>
<dbReference type="AlphaFoldDB" id="A0A846WLF9"/>
<name>A0A846WLF9_9ACTN</name>
<gene>
    <name evidence="3" type="ORF">HGA05_09705</name>
</gene>
<dbReference type="InterPro" id="IPR012551">
    <property type="entry name" value="DUF1707_SHOCT-like"/>
</dbReference>
<evidence type="ECO:0000259" key="2">
    <source>
        <dbReference type="Pfam" id="PF08044"/>
    </source>
</evidence>
<dbReference type="Pfam" id="PF08044">
    <property type="entry name" value="DUF1707"/>
    <property type="match status" value="1"/>
</dbReference>
<protein>
    <submittedName>
        <fullName evidence="3">DUF1707 domain-containing protein</fullName>
    </submittedName>
</protein>
<comment type="caution">
    <text evidence="3">The sequence shown here is derived from an EMBL/GenBank/DDBJ whole genome shotgun (WGS) entry which is preliminary data.</text>
</comment>
<proteinExistence type="predicted"/>
<organism evidence="3 4">
    <name type="scientific">Gordonia polyisoprenivorans</name>
    <dbReference type="NCBI Taxonomy" id="84595"/>
    <lineage>
        <taxon>Bacteria</taxon>
        <taxon>Bacillati</taxon>
        <taxon>Actinomycetota</taxon>
        <taxon>Actinomycetes</taxon>
        <taxon>Mycobacteriales</taxon>
        <taxon>Gordoniaceae</taxon>
        <taxon>Gordonia</taxon>
    </lineage>
</organism>
<sequence>MRLRASSRDREDAATVLRAAMADGMLTLTEFDDRSSSVYSATYRDEVADLTADVDHVQHLARTKPTTSSEGRIRHSLSQISALLLVSTGYLLQHRRVAVVIGSLCLLLLMGVSALAGGWILDGHEHHAGDLHHDDE</sequence>